<evidence type="ECO:0000256" key="2">
    <source>
        <dbReference type="ARBA" id="ARBA00022737"/>
    </source>
</evidence>
<dbReference type="GO" id="GO:0016874">
    <property type="term" value="F:ligase activity"/>
    <property type="evidence" value="ECO:0007669"/>
    <property type="project" value="UniProtKB-KW"/>
</dbReference>
<evidence type="ECO:0000256" key="1">
    <source>
        <dbReference type="ARBA" id="ARBA00022574"/>
    </source>
</evidence>
<feature type="repeat" description="WD" evidence="3">
    <location>
        <begin position="182"/>
        <end position="221"/>
    </location>
</feature>
<organism evidence="5 6">
    <name type="scientific">Linnemannia exigua</name>
    <dbReference type="NCBI Taxonomy" id="604196"/>
    <lineage>
        <taxon>Eukaryota</taxon>
        <taxon>Fungi</taxon>
        <taxon>Fungi incertae sedis</taxon>
        <taxon>Mucoromycota</taxon>
        <taxon>Mortierellomycotina</taxon>
        <taxon>Mortierellomycetes</taxon>
        <taxon>Mortierellales</taxon>
        <taxon>Mortierellaceae</taxon>
        <taxon>Linnemannia</taxon>
    </lineage>
</organism>
<gene>
    <name evidence="5" type="primary">CDC4_2</name>
    <name evidence="5" type="ORF">BGZ95_007386</name>
</gene>
<dbReference type="Proteomes" id="UP001194580">
    <property type="component" value="Unassembled WGS sequence"/>
</dbReference>
<evidence type="ECO:0000256" key="4">
    <source>
        <dbReference type="SAM" id="MobiDB-lite"/>
    </source>
</evidence>
<dbReference type="PROSITE" id="PS50082">
    <property type="entry name" value="WD_REPEATS_2"/>
    <property type="match status" value="4"/>
</dbReference>
<dbReference type="Gene3D" id="2.130.10.10">
    <property type="entry name" value="YVTN repeat-like/Quinoprotein amine dehydrogenase"/>
    <property type="match status" value="1"/>
</dbReference>
<dbReference type="InterPro" id="IPR015943">
    <property type="entry name" value="WD40/YVTN_repeat-like_dom_sf"/>
</dbReference>
<dbReference type="InterPro" id="IPR036322">
    <property type="entry name" value="WD40_repeat_dom_sf"/>
</dbReference>
<dbReference type="PANTHER" id="PTHR19848">
    <property type="entry name" value="WD40 REPEAT PROTEIN"/>
    <property type="match status" value="1"/>
</dbReference>
<feature type="repeat" description="WD" evidence="3">
    <location>
        <begin position="264"/>
        <end position="303"/>
    </location>
</feature>
<keyword evidence="1 3" id="KW-0853">WD repeat</keyword>
<feature type="repeat" description="WD" evidence="3">
    <location>
        <begin position="222"/>
        <end position="263"/>
    </location>
</feature>
<keyword evidence="2" id="KW-0677">Repeat</keyword>
<proteinExistence type="predicted"/>
<dbReference type="CDD" id="cd00200">
    <property type="entry name" value="WD40"/>
    <property type="match status" value="1"/>
</dbReference>
<reference evidence="5" key="1">
    <citation type="journal article" date="2020" name="Fungal Divers.">
        <title>Resolving the Mortierellaceae phylogeny through synthesis of multi-gene phylogenetics and phylogenomics.</title>
        <authorList>
            <person name="Vandepol N."/>
            <person name="Liber J."/>
            <person name="Desiro A."/>
            <person name="Na H."/>
            <person name="Kennedy M."/>
            <person name="Barry K."/>
            <person name="Grigoriev I.V."/>
            <person name="Miller A.N."/>
            <person name="O'Donnell K."/>
            <person name="Stajich J.E."/>
            <person name="Bonito G."/>
        </authorList>
    </citation>
    <scope>NUCLEOTIDE SEQUENCE</scope>
    <source>
        <strain evidence="5">NRRL 28262</strain>
    </source>
</reference>
<dbReference type="AlphaFoldDB" id="A0AAD4HAT2"/>
<accession>A0AAD4HAT2</accession>
<evidence type="ECO:0000313" key="6">
    <source>
        <dbReference type="Proteomes" id="UP001194580"/>
    </source>
</evidence>
<sequence length="399" mass="43998">MQFRNHNNGDQHTTSAASPEEKAKRITVQAGVHLVTRLILDSDAHRVIATFDDGAICVYSALTGTVLLTLSSHEGGVWASAFYKDTLVTGATDRTIRVWDLVTGVCTHVFSVHTSTVRTLQIVHPINVNQHNPEQTPKYEPEFPIIVAGSRDKTVSIWRLPVEELNGNLVATERENWLLHRMTGHTHSVRAVAGEGHLVASASYDCTARIWNSCTGELIHTLVGHEQPLYTVILDIEHRQCITSGIDTAIRIWSLDTGSSLHVLTGHMAMVGVMQLNAGLLVSADADGFIQVWDPATSERLRIIGHHPPGQGKSIMTIQHDGEKLVMGFEGAVQTWDIRTGELLHETKGVTHVWQVAFDRRRRVVAFNLPQEGSFSAHDQTYLEILDYGVAAEPQASSQ</sequence>
<dbReference type="PANTHER" id="PTHR19848:SF8">
    <property type="entry name" value="F-BOX AND WD REPEAT DOMAIN CONTAINING 7"/>
    <property type="match status" value="1"/>
</dbReference>
<dbReference type="SUPFAM" id="SSF50978">
    <property type="entry name" value="WD40 repeat-like"/>
    <property type="match status" value="1"/>
</dbReference>
<feature type="region of interest" description="Disordered" evidence="4">
    <location>
        <begin position="1"/>
        <end position="22"/>
    </location>
</feature>
<dbReference type="InterPro" id="IPR019775">
    <property type="entry name" value="WD40_repeat_CS"/>
</dbReference>
<keyword evidence="6" id="KW-1185">Reference proteome</keyword>
<dbReference type="InterPro" id="IPR001680">
    <property type="entry name" value="WD40_rpt"/>
</dbReference>
<dbReference type="EMBL" id="JAAAIL010000036">
    <property type="protein sequence ID" value="KAG0281016.1"/>
    <property type="molecule type" value="Genomic_DNA"/>
</dbReference>
<dbReference type="PRINTS" id="PR00320">
    <property type="entry name" value="GPROTEINBRPT"/>
</dbReference>
<dbReference type="PROSITE" id="PS50294">
    <property type="entry name" value="WD_REPEATS_REGION"/>
    <property type="match status" value="1"/>
</dbReference>
<feature type="repeat" description="WD" evidence="3">
    <location>
        <begin position="70"/>
        <end position="109"/>
    </location>
</feature>
<evidence type="ECO:0000313" key="5">
    <source>
        <dbReference type="EMBL" id="KAG0281016.1"/>
    </source>
</evidence>
<name>A0AAD4HAT2_9FUNG</name>
<dbReference type="PROSITE" id="PS00678">
    <property type="entry name" value="WD_REPEATS_1"/>
    <property type="match status" value="1"/>
</dbReference>
<dbReference type="SMART" id="SM00320">
    <property type="entry name" value="WD40"/>
    <property type="match status" value="6"/>
</dbReference>
<keyword evidence="5" id="KW-0436">Ligase</keyword>
<comment type="caution">
    <text evidence="5">The sequence shown here is derived from an EMBL/GenBank/DDBJ whole genome shotgun (WGS) entry which is preliminary data.</text>
</comment>
<dbReference type="InterPro" id="IPR020472">
    <property type="entry name" value="WD40_PAC1"/>
</dbReference>
<dbReference type="Pfam" id="PF00400">
    <property type="entry name" value="WD40"/>
    <property type="match status" value="5"/>
</dbReference>
<protein>
    <submittedName>
        <fullName evidence="5">SCF ubiquitin ligase complex subunit cdc4</fullName>
    </submittedName>
</protein>
<evidence type="ECO:0000256" key="3">
    <source>
        <dbReference type="PROSITE-ProRule" id="PRU00221"/>
    </source>
</evidence>
<feature type="compositionally biased region" description="Polar residues" evidence="4">
    <location>
        <begin position="1"/>
        <end position="17"/>
    </location>
</feature>